<sequence length="55" mass="6131">MDAPIYTFVNGVPTDPQVLAVFKGLNRAQRARYYTLDDKGKSGVLYAVAEEKKKP</sequence>
<dbReference type="Proteomes" id="UP000789920">
    <property type="component" value="Unassembled WGS sequence"/>
</dbReference>
<gene>
    <name evidence="1" type="ORF">RPERSI_LOCUS6726</name>
</gene>
<name>A0ACA9MYR4_9GLOM</name>
<accession>A0ACA9MYR4</accession>
<protein>
    <submittedName>
        <fullName evidence="1">22919_t:CDS:1</fullName>
    </submittedName>
</protein>
<proteinExistence type="predicted"/>
<evidence type="ECO:0000313" key="2">
    <source>
        <dbReference type="Proteomes" id="UP000789920"/>
    </source>
</evidence>
<reference evidence="1" key="1">
    <citation type="submission" date="2021-06" db="EMBL/GenBank/DDBJ databases">
        <authorList>
            <person name="Kallberg Y."/>
            <person name="Tangrot J."/>
            <person name="Rosling A."/>
        </authorList>
    </citation>
    <scope>NUCLEOTIDE SEQUENCE</scope>
    <source>
        <strain evidence="1">MA461A</strain>
    </source>
</reference>
<keyword evidence="2" id="KW-1185">Reference proteome</keyword>
<comment type="caution">
    <text evidence="1">The sequence shown here is derived from an EMBL/GenBank/DDBJ whole genome shotgun (WGS) entry which is preliminary data.</text>
</comment>
<dbReference type="EMBL" id="CAJVQC010010851">
    <property type="protein sequence ID" value="CAG8621312.1"/>
    <property type="molecule type" value="Genomic_DNA"/>
</dbReference>
<evidence type="ECO:0000313" key="1">
    <source>
        <dbReference type="EMBL" id="CAG8621312.1"/>
    </source>
</evidence>
<feature type="non-terminal residue" evidence="1">
    <location>
        <position position="55"/>
    </location>
</feature>
<organism evidence="1 2">
    <name type="scientific">Racocetra persica</name>
    <dbReference type="NCBI Taxonomy" id="160502"/>
    <lineage>
        <taxon>Eukaryota</taxon>
        <taxon>Fungi</taxon>
        <taxon>Fungi incertae sedis</taxon>
        <taxon>Mucoromycota</taxon>
        <taxon>Glomeromycotina</taxon>
        <taxon>Glomeromycetes</taxon>
        <taxon>Diversisporales</taxon>
        <taxon>Gigasporaceae</taxon>
        <taxon>Racocetra</taxon>
    </lineage>
</organism>